<dbReference type="eggNOG" id="ENOG502QUHX">
    <property type="taxonomic scope" value="Eukaryota"/>
</dbReference>
<dbReference type="GO" id="GO:0035770">
    <property type="term" value="C:ribonucleoprotein granule"/>
    <property type="evidence" value="ECO:0007669"/>
    <property type="project" value="TreeGrafter"/>
</dbReference>
<dbReference type="EMBL" id="CP000581">
    <property type="protein sequence ID" value="ABO94106.1"/>
    <property type="molecule type" value="Genomic_DNA"/>
</dbReference>
<dbReference type="GeneID" id="4999451"/>
<gene>
    <name evidence="2" type="ORF">OSTLU_13716</name>
</gene>
<dbReference type="OrthoDB" id="413408at2759"/>
<proteinExistence type="predicted"/>
<dbReference type="GO" id="GO:0005759">
    <property type="term" value="C:mitochondrial matrix"/>
    <property type="evidence" value="ECO:0007669"/>
    <property type="project" value="TreeGrafter"/>
</dbReference>
<dbReference type="Gramene" id="ABO94106">
    <property type="protein sequence ID" value="ABO94106"/>
    <property type="gene ID" value="OSTLU_13716"/>
</dbReference>
<dbReference type="PANTHER" id="PTHR21228:SF40">
    <property type="entry name" value="LD45607P"/>
    <property type="match status" value="1"/>
</dbReference>
<evidence type="ECO:0000259" key="1">
    <source>
        <dbReference type="PROSITE" id="PS51286"/>
    </source>
</evidence>
<dbReference type="GO" id="GO:0000963">
    <property type="term" value="P:mitochondrial RNA processing"/>
    <property type="evidence" value="ECO:0007669"/>
    <property type="project" value="TreeGrafter"/>
</dbReference>
<dbReference type="OMA" id="KAWIHHA"/>
<dbReference type="SMART" id="SM00952">
    <property type="entry name" value="RAP"/>
    <property type="match status" value="1"/>
</dbReference>
<dbReference type="Proteomes" id="UP000001568">
    <property type="component" value="Chromosome 1"/>
</dbReference>
<dbReference type="InterPro" id="IPR050870">
    <property type="entry name" value="FAST_kinase"/>
</dbReference>
<reference evidence="2 3" key="1">
    <citation type="journal article" date="2007" name="Proc. Natl. Acad. Sci. U.S.A.">
        <title>The tiny eukaryote Ostreococcus provides genomic insights into the paradox of plankton speciation.</title>
        <authorList>
            <person name="Palenik B."/>
            <person name="Grimwood J."/>
            <person name="Aerts A."/>
            <person name="Rouze P."/>
            <person name="Salamov A."/>
            <person name="Putnam N."/>
            <person name="Dupont C."/>
            <person name="Jorgensen R."/>
            <person name="Derelle E."/>
            <person name="Rombauts S."/>
            <person name="Zhou K."/>
            <person name="Otillar R."/>
            <person name="Merchant S.S."/>
            <person name="Podell S."/>
            <person name="Gaasterland T."/>
            <person name="Napoli C."/>
            <person name="Gendler K."/>
            <person name="Manuell A."/>
            <person name="Tai V."/>
            <person name="Vallon O."/>
            <person name="Piganeau G."/>
            <person name="Jancek S."/>
            <person name="Heijde M."/>
            <person name="Jabbari K."/>
            <person name="Bowler C."/>
            <person name="Lohr M."/>
            <person name="Robbens S."/>
            <person name="Werner G."/>
            <person name="Dubchak I."/>
            <person name="Pazour G.J."/>
            <person name="Ren Q."/>
            <person name="Paulsen I."/>
            <person name="Delwiche C."/>
            <person name="Schmutz J."/>
            <person name="Rokhsar D."/>
            <person name="Van de Peer Y."/>
            <person name="Moreau H."/>
            <person name="Grigoriev I.V."/>
        </authorList>
    </citation>
    <scope>NUCLEOTIDE SEQUENCE [LARGE SCALE GENOMIC DNA]</scope>
    <source>
        <strain evidence="2 3">CCE9901</strain>
    </source>
</reference>
<dbReference type="STRING" id="436017.A4RQZ3"/>
<sequence>MDLEATTKRLLATFQIQNLSNFAWSCAVLKYKPRDDLLGLVADRMEQKVDEFYPQALTNTLWAYTVLKHPRAQRLAEILAPVILSKLPEPDKELMQAESATGGEFSTQTVSNALWTLSSLGVHPGYELLDRLAIFVVKSSQNFKAQELSNSVWAFAQFAHHPGNEALRTFERSLLERREEYTTQALANTTIGLSVFGGSEDDGLNKLFNDVTPSWFRLSECNSQDLSNITWAIASVGAFQSDLYKAAVRELFRRDSMDFQLEGLKMLFHARLMQHDFDPERETVDVVYPDWVAELGRSAWLQQTEDTRVSTFQKEVLETVKSLGHEPYMEELTDDGLLSMDICLKDKRVAIECDGPSHFYTNLTEGLTQKTKLRDKALAVRGWKVVTVPYFEWQVEWGAGAVSAKSYIEKKLQAVGA</sequence>
<accession>A4RQZ3</accession>
<evidence type="ECO:0000313" key="3">
    <source>
        <dbReference type="Proteomes" id="UP000001568"/>
    </source>
</evidence>
<name>A4RQZ3_OSTLU</name>
<dbReference type="PANTHER" id="PTHR21228">
    <property type="entry name" value="FAST LEU-RICH DOMAIN-CONTAINING"/>
    <property type="match status" value="1"/>
</dbReference>
<dbReference type="PROSITE" id="PS51286">
    <property type="entry name" value="RAP"/>
    <property type="match status" value="1"/>
</dbReference>
<dbReference type="GO" id="GO:0044528">
    <property type="term" value="P:regulation of mitochondrial mRNA stability"/>
    <property type="evidence" value="ECO:0007669"/>
    <property type="project" value="TreeGrafter"/>
</dbReference>
<feature type="domain" description="RAP" evidence="1">
    <location>
        <begin position="349"/>
        <end position="410"/>
    </location>
</feature>
<dbReference type="KEGG" id="olu:OSTLU_13716"/>
<dbReference type="HOGENOM" id="CLU_659535_0_0_1"/>
<dbReference type="RefSeq" id="XP_001415814.1">
    <property type="nucleotide sequence ID" value="XM_001415777.1"/>
</dbReference>
<dbReference type="InterPro" id="IPR013584">
    <property type="entry name" value="RAP"/>
</dbReference>
<dbReference type="Gene3D" id="3.40.960.10">
    <property type="entry name" value="VSR Endonuclease"/>
    <property type="match status" value="1"/>
</dbReference>
<dbReference type="GO" id="GO:0003723">
    <property type="term" value="F:RNA binding"/>
    <property type="evidence" value="ECO:0007669"/>
    <property type="project" value="TreeGrafter"/>
</dbReference>
<keyword evidence="3" id="KW-1185">Reference proteome</keyword>
<evidence type="ECO:0000313" key="2">
    <source>
        <dbReference type="EMBL" id="ABO94106.1"/>
    </source>
</evidence>
<protein>
    <recommendedName>
        <fullName evidence="1">RAP domain-containing protein</fullName>
    </recommendedName>
</protein>
<dbReference type="Pfam" id="PF08373">
    <property type="entry name" value="RAP"/>
    <property type="match status" value="1"/>
</dbReference>
<dbReference type="AlphaFoldDB" id="A4RQZ3"/>
<organism evidence="2 3">
    <name type="scientific">Ostreococcus lucimarinus (strain CCE9901)</name>
    <dbReference type="NCBI Taxonomy" id="436017"/>
    <lineage>
        <taxon>Eukaryota</taxon>
        <taxon>Viridiplantae</taxon>
        <taxon>Chlorophyta</taxon>
        <taxon>Mamiellophyceae</taxon>
        <taxon>Mamiellales</taxon>
        <taxon>Bathycoccaceae</taxon>
        <taxon>Ostreococcus</taxon>
    </lineage>
</organism>